<keyword evidence="1" id="KW-0472">Membrane</keyword>
<name>A0AAE9SBH5_9GAMM</name>
<feature type="transmembrane region" description="Helical" evidence="1">
    <location>
        <begin position="53"/>
        <end position="74"/>
    </location>
</feature>
<evidence type="ECO:0000256" key="1">
    <source>
        <dbReference type="SAM" id="Phobius"/>
    </source>
</evidence>
<evidence type="ECO:0008006" key="4">
    <source>
        <dbReference type="Google" id="ProtNLM"/>
    </source>
</evidence>
<keyword evidence="3" id="KW-1185">Reference proteome</keyword>
<accession>A0AAE9SBH5</accession>
<reference evidence="2" key="1">
    <citation type="submission" date="2022-06" db="EMBL/GenBank/DDBJ databases">
        <title>Complete Genome of Aeromonas sp. Strain SOD01 Isolated from an Urban Freshwater Stream.</title>
        <authorList>
            <person name="Williams L.E."/>
            <person name="Brysgel T."/>
            <person name="Capestro E.M."/>
            <person name="Foltz G.V."/>
            <person name="Gardner A.E."/>
            <person name="Ingrassia J."/>
            <person name="Peterson E."/>
            <person name="Arruda J."/>
            <person name="Flaherty I."/>
            <person name="Hunt M."/>
            <person name="Pappas G."/>
            <person name="Ramsaran S."/>
            <person name="Rocha M."/>
        </authorList>
    </citation>
    <scope>NUCLEOTIDE SEQUENCE</scope>
    <source>
        <strain evidence="2">SOD01</strain>
    </source>
</reference>
<dbReference type="EMBL" id="CP099717">
    <property type="protein sequence ID" value="USV56436.1"/>
    <property type="molecule type" value="Genomic_DNA"/>
</dbReference>
<evidence type="ECO:0000313" key="3">
    <source>
        <dbReference type="Proteomes" id="UP001056890"/>
    </source>
</evidence>
<evidence type="ECO:0000313" key="2">
    <source>
        <dbReference type="EMBL" id="USV56436.1"/>
    </source>
</evidence>
<dbReference type="RefSeq" id="WP_252994707.1">
    <property type="nucleotide sequence ID" value="NZ_CP099717.1"/>
</dbReference>
<organism evidence="2 3">
    <name type="scientific">Aeromonas encheleia</name>
    <dbReference type="NCBI Taxonomy" id="73010"/>
    <lineage>
        <taxon>Bacteria</taxon>
        <taxon>Pseudomonadati</taxon>
        <taxon>Pseudomonadota</taxon>
        <taxon>Gammaproteobacteria</taxon>
        <taxon>Aeromonadales</taxon>
        <taxon>Aeromonadaceae</taxon>
        <taxon>Aeromonas</taxon>
    </lineage>
</organism>
<keyword evidence="1" id="KW-1133">Transmembrane helix</keyword>
<dbReference type="AlphaFoldDB" id="A0AAE9SBH5"/>
<gene>
    <name evidence="2" type="ORF">NHF51_13880</name>
</gene>
<proteinExistence type="predicted"/>
<keyword evidence="1" id="KW-0812">Transmembrane</keyword>
<dbReference type="Proteomes" id="UP001056890">
    <property type="component" value="Chromosome"/>
</dbReference>
<feature type="transmembrane region" description="Helical" evidence="1">
    <location>
        <begin position="28"/>
        <end position="46"/>
    </location>
</feature>
<protein>
    <recommendedName>
        <fullName evidence="4">Antitermination protein NusB</fullName>
    </recommendedName>
</protein>
<sequence length="81" mass="8930">MGQTLSLHPALSEKEKESLLSPEYVEVGKQYFVGWGALMLINAVLAQGKNRSGLVWFFISLFLGPVTTLILALVPKLPEDQ</sequence>